<dbReference type="WBParaSite" id="MhA1_Contig316.frz3.gene10">
    <property type="protein sequence ID" value="MhA1_Contig316.frz3.gene10"/>
    <property type="gene ID" value="MhA1_Contig316.frz3.gene10"/>
</dbReference>
<proteinExistence type="predicted"/>
<accession>A0A1I8BN39</accession>
<reference evidence="2" key="1">
    <citation type="submission" date="2016-11" db="UniProtKB">
        <authorList>
            <consortium name="WormBaseParasite"/>
        </authorList>
    </citation>
    <scope>IDENTIFICATION</scope>
</reference>
<dbReference type="AlphaFoldDB" id="A0A1I8BN39"/>
<sequence length="551" mass="64671">MITSWGMNPGQLEEMNYKQLVEEAKRIRSEISIENYIEAYNNLEEKANILMSYMFNLPLLHGENIEFKYNGKRFKRERMLVLLDEAEQSKNIIYPATFSVDSLAESYPTLQIYLPLIYRKFAKKAKHVEGSSNSLIQQKSNIQSFSPPLFPELNFTFVQLTILIDILKDINLESDLIENNEENLIKEKFKKGKEPEEGNYKIQEIIEKYCKKYLPEKLLESPIVIQTFNKVNTVIEYYNIMLEAFEQYVPISSTIDQNYKYNAIKNRLEDLSLIISAKNFANLLKSWSIEPLNLEKEDSIEQVIDSAMKIVSNDFCEKISVLKYIKAYDELEAKAKYWMEILIYLNKLKGENVVFNYNNSEHIRKRVLLTLQEAENENIIYPAMFRHDIFDEFMSNISHSDLLYRYVDIKDILTINDCEEIFVNDFSTFYELYAKLNDKIQRKLEKEIMNPFLIQQNNQEINGSIKRKYIEEDSKFIEGRLETPLKIHNELIEQKENLDTVLICPSTLRGEFAPIYSLDYEMVTDISKSRLIEVGETLVRAGAYVAGFCTQ</sequence>
<evidence type="ECO:0000313" key="1">
    <source>
        <dbReference type="Proteomes" id="UP000095281"/>
    </source>
</evidence>
<protein>
    <submittedName>
        <fullName evidence="2">Helicase ATP-binding domain-containing protein</fullName>
    </submittedName>
</protein>
<organism evidence="1 2">
    <name type="scientific">Meloidogyne hapla</name>
    <name type="common">Root-knot nematode worm</name>
    <dbReference type="NCBI Taxonomy" id="6305"/>
    <lineage>
        <taxon>Eukaryota</taxon>
        <taxon>Metazoa</taxon>
        <taxon>Ecdysozoa</taxon>
        <taxon>Nematoda</taxon>
        <taxon>Chromadorea</taxon>
        <taxon>Rhabditida</taxon>
        <taxon>Tylenchina</taxon>
        <taxon>Tylenchomorpha</taxon>
        <taxon>Tylenchoidea</taxon>
        <taxon>Meloidogynidae</taxon>
        <taxon>Meloidogyninae</taxon>
        <taxon>Meloidogyne</taxon>
    </lineage>
</organism>
<name>A0A1I8BN39_MELHA</name>
<keyword evidence="1" id="KW-1185">Reference proteome</keyword>
<evidence type="ECO:0000313" key="2">
    <source>
        <dbReference type="WBParaSite" id="MhA1_Contig316.frz3.gene10"/>
    </source>
</evidence>
<dbReference type="Proteomes" id="UP000095281">
    <property type="component" value="Unplaced"/>
</dbReference>